<dbReference type="InParanoid" id="M1DAW2"/>
<dbReference type="HOGENOM" id="CLU_113507_0_0_1"/>
<dbReference type="Proteomes" id="UP000011115">
    <property type="component" value="Unassembled WGS sequence"/>
</dbReference>
<dbReference type="Gramene" id="PGSC0003DMT400086052">
    <property type="protein sequence ID" value="PGSC0003DMT400086052"/>
    <property type="gene ID" value="PGSC0003DMG400035623"/>
</dbReference>
<organism evidence="3 4">
    <name type="scientific">Solanum tuberosum</name>
    <name type="common">Potato</name>
    <dbReference type="NCBI Taxonomy" id="4113"/>
    <lineage>
        <taxon>Eukaryota</taxon>
        <taxon>Viridiplantae</taxon>
        <taxon>Streptophyta</taxon>
        <taxon>Embryophyta</taxon>
        <taxon>Tracheophyta</taxon>
        <taxon>Spermatophyta</taxon>
        <taxon>Magnoliopsida</taxon>
        <taxon>eudicotyledons</taxon>
        <taxon>Gunneridae</taxon>
        <taxon>Pentapetalae</taxon>
        <taxon>asterids</taxon>
        <taxon>lamiids</taxon>
        <taxon>Solanales</taxon>
        <taxon>Solanaceae</taxon>
        <taxon>Solanoideae</taxon>
        <taxon>Solaneae</taxon>
        <taxon>Solanum</taxon>
    </lineage>
</organism>
<name>M1DAW2_SOLTU</name>
<reference evidence="3" key="2">
    <citation type="submission" date="2015-06" db="UniProtKB">
        <authorList>
            <consortium name="EnsemblPlants"/>
        </authorList>
    </citation>
    <scope>IDENTIFICATION</scope>
    <source>
        <strain evidence="3">DM1-3 516 R44</strain>
    </source>
</reference>
<keyword evidence="1" id="KW-0175">Coiled coil</keyword>
<dbReference type="AlphaFoldDB" id="M1DAW2"/>
<sequence>MAEHPYFKRSKDPKDSFSDQSLSKGKEKVVENIEITELTKININDLIIAEHNKLIAQLFQQIAEMRAEMDKTRDLMNLAIVANTPTPDNGRPPLHFPTVYPTSERFPNNSTTATNLKPPTINLTTLNPHQACPSRQKYLLLKIQTPTISRIFHPVIKFLLQFS</sequence>
<feature type="compositionally biased region" description="Basic and acidic residues" evidence="2">
    <location>
        <begin position="1"/>
        <end position="17"/>
    </location>
</feature>
<evidence type="ECO:0000313" key="4">
    <source>
        <dbReference type="Proteomes" id="UP000011115"/>
    </source>
</evidence>
<dbReference type="PaxDb" id="4113-PGSC0003DMT400086052"/>
<evidence type="ECO:0000256" key="2">
    <source>
        <dbReference type="SAM" id="MobiDB-lite"/>
    </source>
</evidence>
<proteinExistence type="predicted"/>
<protein>
    <submittedName>
        <fullName evidence="3">Uncharacterized protein</fullName>
    </submittedName>
</protein>
<keyword evidence="4" id="KW-1185">Reference proteome</keyword>
<dbReference type="EnsemblPlants" id="PGSC0003DMT400086052">
    <property type="protein sequence ID" value="PGSC0003DMT400086052"/>
    <property type="gene ID" value="PGSC0003DMG400035623"/>
</dbReference>
<evidence type="ECO:0000256" key="1">
    <source>
        <dbReference type="SAM" id="Coils"/>
    </source>
</evidence>
<accession>M1DAW2</accession>
<reference evidence="4" key="1">
    <citation type="journal article" date="2011" name="Nature">
        <title>Genome sequence and analysis of the tuber crop potato.</title>
        <authorList>
            <consortium name="The Potato Genome Sequencing Consortium"/>
        </authorList>
    </citation>
    <scope>NUCLEOTIDE SEQUENCE [LARGE SCALE GENOMIC DNA]</scope>
    <source>
        <strain evidence="4">cv. DM1-3 516 R44</strain>
    </source>
</reference>
<feature type="region of interest" description="Disordered" evidence="2">
    <location>
        <begin position="1"/>
        <end position="26"/>
    </location>
</feature>
<evidence type="ECO:0000313" key="3">
    <source>
        <dbReference type="EnsemblPlants" id="PGSC0003DMT400086052"/>
    </source>
</evidence>
<feature type="coiled-coil region" evidence="1">
    <location>
        <begin position="48"/>
        <end position="75"/>
    </location>
</feature>